<feature type="binding site" evidence="9">
    <location>
        <position position="263"/>
    </location>
    <ligand>
        <name>Mg(2+)</name>
        <dbReference type="ChEBI" id="CHEBI:18420"/>
        <label>2</label>
    </ligand>
</feature>
<evidence type="ECO:0000313" key="11">
    <source>
        <dbReference type="EMBL" id="DAD52432.1"/>
    </source>
</evidence>
<dbReference type="Proteomes" id="UP000678107">
    <property type="component" value="Segment"/>
</dbReference>
<feature type="binding site" evidence="9">
    <location>
        <position position="343"/>
    </location>
    <ligand>
        <name>Mg(2+)</name>
        <dbReference type="ChEBI" id="CHEBI:18420"/>
        <label>2</label>
    </ligand>
</feature>
<dbReference type="GO" id="GO:0000166">
    <property type="term" value="F:nucleotide binding"/>
    <property type="evidence" value="ECO:0007669"/>
    <property type="project" value="UniProtKB-KW"/>
</dbReference>
<evidence type="ECO:0000259" key="10">
    <source>
        <dbReference type="PROSITE" id="PS50522"/>
    </source>
</evidence>
<evidence type="ECO:0000256" key="9">
    <source>
        <dbReference type="PIRSR" id="PIRSR605093-1"/>
    </source>
</evidence>
<keyword evidence="9" id="KW-0479">Metal-binding</keyword>
<comment type="catalytic activity">
    <reaction evidence="8">
        <text>RNA(n) + a ribonucleoside 5'-triphosphate = RNA(n+1) + diphosphate</text>
        <dbReference type="Rhea" id="RHEA:21248"/>
        <dbReference type="Rhea" id="RHEA-COMP:14527"/>
        <dbReference type="Rhea" id="RHEA-COMP:17342"/>
        <dbReference type="ChEBI" id="CHEBI:33019"/>
        <dbReference type="ChEBI" id="CHEBI:61557"/>
        <dbReference type="ChEBI" id="CHEBI:140395"/>
        <dbReference type="EC" id="2.7.7.48"/>
    </reaction>
</comment>
<dbReference type="KEGG" id="vg:80398498"/>
<evidence type="ECO:0000256" key="5">
    <source>
        <dbReference type="ARBA" id="ARBA00022741"/>
    </source>
</evidence>
<dbReference type="Pfam" id="PF03431">
    <property type="entry name" value="RNA_replicase_B"/>
    <property type="match status" value="1"/>
</dbReference>
<keyword evidence="12" id="KW-1185">Reference proteome</keyword>
<dbReference type="EMBL" id="BK014101">
    <property type="protein sequence ID" value="DAD52432.1"/>
    <property type="molecule type" value="Genomic_RNA"/>
</dbReference>
<reference evidence="11" key="1">
    <citation type="submission" date="2020-09" db="EMBL/GenBank/DDBJ databases">
        <title>Leviviricetes taxonomy.</title>
        <authorList>
            <person name="Stockdale S.R."/>
            <person name="Callanan J."/>
            <person name="Adriaenssens E.M."/>
            <person name="Kuhn J.H."/>
            <person name="Rumnieks J."/>
            <person name="Shkoporov A."/>
            <person name="Draper L.A."/>
            <person name="Ross P."/>
            <person name="Hill C."/>
        </authorList>
    </citation>
    <scope>NUCLEOTIDE SEQUENCE</scope>
</reference>
<evidence type="ECO:0000256" key="2">
    <source>
        <dbReference type="ARBA" id="ARBA00022484"/>
    </source>
</evidence>
<dbReference type="GO" id="GO:0039694">
    <property type="term" value="P:viral RNA genome replication"/>
    <property type="evidence" value="ECO:0007669"/>
    <property type="project" value="InterPro"/>
</dbReference>
<keyword evidence="6" id="KW-0693">Viral RNA replication</keyword>
<organism evidence="11 12">
    <name type="scientific">ssRNA phage SRR5466725_19</name>
    <dbReference type="NCBI Taxonomy" id="2786417"/>
    <lineage>
        <taxon>Viruses</taxon>
        <taxon>Riboviria</taxon>
        <taxon>Orthornavirae</taxon>
        <taxon>Lenarviricota</taxon>
        <taxon>Leviviricetes</taxon>
        <taxon>Norzivirales</taxon>
        <taxon>Fiersviridae</taxon>
        <taxon>Lohmavirus</taxon>
        <taxon>Lohmavirus borborovivens</taxon>
    </lineage>
</organism>
<evidence type="ECO:0000313" key="12">
    <source>
        <dbReference type="Proteomes" id="UP000678107"/>
    </source>
</evidence>
<protein>
    <recommendedName>
        <fullName evidence="1">RNA-directed RNA polymerase</fullName>
        <ecNumber evidence="1">2.7.7.48</ecNumber>
    </recommendedName>
    <alternativeName>
        <fullName evidence="7">RNA replicase beta chain</fullName>
    </alternativeName>
</protein>
<keyword evidence="9" id="KW-0460">Magnesium</keyword>
<evidence type="ECO:0000256" key="6">
    <source>
        <dbReference type="ARBA" id="ARBA00022953"/>
    </source>
</evidence>
<evidence type="ECO:0000256" key="7">
    <source>
        <dbReference type="ARBA" id="ARBA00030248"/>
    </source>
</evidence>
<comment type="cofactor">
    <cofactor evidence="9">
        <name>Mg(2+)</name>
        <dbReference type="ChEBI" id="CHEBI:18420"/>
    </cofactor>
    <text evidence="9">Binds 2 Mg(2+) per subunit.</text>
</comment>
<dbReference type="InterPro" id="IPR005093">
    <property type="entry name" value="RNArep_beta"/>
</dbReference>
<accession>A0A8S5L412</accession>
<keyword evidence="4" id="KW-0548">Nucleotidyltransferase</keyword>
<keyword evidence="5" id="KW-0547">Nucleotide-binding</keyword>
<feature type="domain" description="RdRp catalytic" evidence="10">
    <location>
        <begin position="248"/>
        <end position="375"/>
    </location>
</feature>
<gene>
    <name evidence="11" type="primary">SRR5466725_19_4</name>
</gene>
<sequence>MKLSNRIREPVSLSALELFRHGLGLAPFCDLREAYDQGIDATLYHRYQEFLPDYWAVESFSKTPFDTGVDREREALRSFIESEDFCKAETPRICRLDLTHFSLVDKIRKRLRWLLGDITPAEVMQRARWSPGATSSLKAAYANPQNKWGLATHTTTGTAFWMSAWNENYRDGRFWSNLELVTSNRVLTVPKNAKTNRVIAAEPDWNMFFQLGMGACFRRRLQRVGLLRSPRVGERVTPETEAQCRQQMYARIGSRYGNYATIDLKAASDTVSLAVCDLLYPPKLFRMLCHLRSPQGVLPDGSTITYEKISSMGNGNTFELETSLFWAISTVAAGSEDVHVYGDDIIVPTEAATRVIETLRLFGFQANPKKTHISGPFRESCGGHYFKGTDVTPPYFRKDLDRLTSIISGYNSLCQRVNGQGVSRVLYYNLMEGLAPFLRRQVPRALFGPPGLDGCLGVPYIEFVATRKKRRARRVIADKKRPDYQHVAGTRFVGVRPTREAFPEWGLCHALYNAVEGSEYNSPDQRFVLRSWSAEVWSSLYPY</sequence>
<dbReference type="GO" id="GO:0003968">
    <property type="term" value="F:RNA-directed RNA polymerase activity"/>
    <property type="evidence" value="ECO:0007669"/>
    <property type="project" value="UniProtKB-KW"/>
</dbReference>
<proteinExistence type="predicted"/>
<dbReference type="SUPFAM" id="SSF56672">
    <property type="entry name" value="DNA/RNA polymerases"/>
    <property type="match status" value="1"/>
</dbReference>
<keyword evidence="3" id="KW-0808">Transferase</keyword>
<name>A0A8S5L412_9VIRU</name>
<evidence type="ECO:0000256" key="1">
    <source>
        <dbReference type="ARBA" id="ARBA00012494"/>
    </source>
</evidence>
<dbReference type="PROSITE" id="PS50522">
    <property type="entry name" value="RDRP_PHAGE"/>
    <property type="match status" value="1"/>
</dbReference>
<feature type="binding site" evidence="9">
    <location>
        <position position="344"/>
    </location>
    <ligand>
        <name>Mg(2+)</name>
        <dbReference type="ChEBI" id="CHEBI:18420"/>
        <label>2</label>
    </ligand>
</feature>
<dbReference type="GeneID" id="80398498"/>
<evidence type="ECO:0000256" key="8">
    <source>
        <dbReference type="ARBA" id="ARBA00048744"/>
    </source>
</evidence>
<evidence type="ECO:0000256" key="3">
    <source>
        <dbReference type="ARBA" id="ARBA00022679"/>
    </source>
</evidence>
<evidence type="ECO:0000256" key="4">
    <source>
        <dbReference type="ARBA" id="ARBA00022695"/>
    </source>
</evidence>
<dbReference type="RefSeq" id="YP_010769472.1">
    <property type="nucleotide sequence ID" value="NC_073985.1"/>
</dbReference>
<keyword evidence="2 11" id="KW-0696">RNA-directed RNA polymerase</keyword>
<dbReference type="InterPro" id="IPR007096">
    <property type="entry name" value="RNA-dir_Rpol_cat_phage"/>
</dbReference>
<dbReference type="GO" id="GO:0046872">
    <property type="term" value="F:metal ion binding"/>
    <property type="evidence" value="ECO:0007669"/>
    <property type="project" value="UniProtKB-KW"/>
</dbReference>
<dbReference type="EC" id="2.7.7.48" evidence="1"/>
<dbReference type="InterPro" id="IPR043502">
    <property type="entry name" value="DNA/RNA_pol_sf"/>
</dbReference>